<evidence type="ECO:0000313" key="4">
    <source>
        <dbReference type="EMBL" id="KAA6387589.1"/>
    </source>
</evidence>
<evidence type="ECO:0000256" key="1">
    <source>
        <dbReference type="SAM" id="Coils"/>
    </source>
</evidence>
<feature type="coiled-coil region" evidence="1">
    <location>
        <begin position="1203"/>
        <end position="1241"/>
    </location>
</feature>
<feature type="coiled-coil region" evidence="1">
    <location>
        <begin position="1267"/>
        <end position="1298"/>
    </location>
</feature>
<feature type="transmembrane region" description="Helical" evidence="3">
    <location>
        <begin position="228"/>
        <end position="248"/>
    </location>
</feature>
<keyword evidence="3" id="KW-0472">Membrane</keyword>
<evidence type="ECO:0000256" key="3">
    <source>
        <dbReference type="SAM" id="Phobius"/>
    </source>
</evidence>
<feature type="transmembrane region" description="Helical" evidence="3">
    <location>
        <begin position="318"/>
        <end position="341"/>
    </location>
</feature>
<accession>A0A5J4VZB3</accession>
<keyword evidence="3" id="KW-0812">Transmembrane</keyword>
<feature type="transmembrane region" description="Helical" evidence="3">
    <location>
        <begin position="79"/>
        <end position="103"/>
    </location>
</feature>
<feature type="transmembrane region" description="Helical" evidence="3">
    <location>
        <begin position="42"/>
        <end position="67"/>
    </location>
</feature>
<proteinExistence type="predicted"/>
<feature type="region of interest" description="Disordered" evidence="2">
    <location>
        <begin position="497"/>
        <end position="525"/>
    </location>
</feature>
<keyword evidence="1" id="KW-0175">Coiled coil</keyword>
<feature type="compositionally biased region" description="Basic and acidic residues" evidence="2">
    <location>
        <begin position="1333"/>
        <end position="1342"/>
    </location>
</feature>
<feature type="transmembrane region" description="Helical" evidence="3">
    <location>
        <begin position="197"/>
        <end position="216"/>
    </location>
</feature>
<organism evidence="4 5">
    <name type="scientific">Streblomastix strix</name>
    <dbReference type="NCBI Taxonomy" id="222440"/>
    <lineage>
        <taxon>Eukaryota</taxon>
        <taxon>Metamonada</taxon>
        <taxon>Preaxostyla</taxon>
        <taxon>Oxymonadida</taxon>
        <taxon>Streblomastigidae</taxon>
        <taxon>Streblomastix</taxon>
    </lineage>
</organism>
<feature type="compositionally biased region" description="Polar residues" evidence="2">
    <location>
        <begin position="1484"/>
        <end position="1493"/>
    </location>
</feature>
<evidence type="ECO:0000256" key="2">
    <source>
        <dbReference type="SAM" id="MobiDB-lite"/>
    </source>
</evidence>
<reference evidence="4 5" key="1">
    <citation type="submission" date="2019-03" db="EMBL/GenBank/DDBJ databases">
        <title>Single cell metagenomics reveals metabolic interactions within the superorganism composed of flagellate Streblomastix strix and complex community of Bacteroidetes bacteria on its surface.</title>
        <authorList>
            <person name="Treitli S.C."/>
            <person name="Kolisko M."/>
            <person name="Husnik F."/>
            <person name="Keeling P."/>
            <person name="Hampl V."/>
        </authorList>
    </citation>
    <scope>NUCLEOTIDE SEQUENCE [LARGE SCALE GENOMIC DNA]</scope>
    <source>
        <strain evidence="4">ST1C</strain>
    </source>
</reference>
<dbReference type="EMBL" id="SNRW01004312">
    <property type="protein sequence ID" value="KAA6387589.1"/>
    <property type="molecule type" value="Genomic_DNA"/>
</dbReference>
<feature type="transmembrane region" description="Helical" evidence="3">
    <location>
        <begin position="123"/>
        <end position="156"/>
    </location>
</feature>
<feature type="region of interest" description="Disordered" evidence="2">
    <location>
        <begin position="664"/>
        <end position="687"/>
    </location>
</feature>
<comment type="caution">
    <text evidence="4">The sequence shown here is derived from an EMBL/GenBank/DDBJ whole genome shotgun (WGS) entry which is preliminary data.</text>
</comment>
<feature type="compositionally biased region" description="Acidic residues" evidence="2">
    <location>
        <begin position="1357"/>
        <end position="1385"/>
    </location>
</feature>
<gene>
    <name evidence="4" type="ORF">EZS28_016883</name>
</gene>
<protein>
    <submittedName>
        <fullName evidence="4">Uncharacterized protein</fullName>
    </submittedName>
</protein>
<feature type="region of interest" description="Disordered" evidence="2">
    <location>
        <begin position="1333"/>
        <end position="1493"/>
    </location>
</feature>
<keyword evidence="3" id="KW-1133">Transmembrane helix</keyword>
<evidence type="ECO:0000313" key="5">
    <source>
        <dbReference type="Proteomes" id="UP000324800"/>
    </source>
</evidence>
<feature type="transmembrane region" description="Helical" evidence="3">
    <location>
        <begin position="168"/>
        <end position="191"/>
    </location>
</feature>
<feature type="region of interest" description="Disordered" evidence="2">
    <location>
        <begin position="615"/>
        <end position="642"/>
    </location>
</feature>
<sequence length="1537" mass="176609">MVIELFAVLMQSVPWPVADVGAMNKFFGYISGWSITKGRSVYFMYIPFLAICLTVLALYITTITLAIQFKRDIKMNDSIVASIRYVILSLCYPLCIPITLILSSPMMCSQDQKLYYFREIQCLQGLNIVAIVFGAIALLLYSVFVVFTAIFSFSAAMKHKGFLAARSGILQGGMLAIIILFTFLASILRTYYGQKVIWSGMVASIGFGLLSILFLLYQPFYHYVGNSISSMFCAIISILGLFSIIATLNGQIEIVRPVQTTYLLDPAQQTTKFNSQVEQEYKIDKTKQEIFPEWNGIQILGSVVEEIAHTNMSVGFAVLFWFGTCICTIGVGITAFIVTFWRAKSLWGLTKTLELPIIEKKKKNSEHSSEQASMMSWTRQLNQLIGGESPILQSPQSKTLQFQTQQSQQSKIQKNASMMIQKYAGQSIAPISRKYSTTGQDTLQEQQLFQKNMTPHQASQIQNIRRGIEYNNNQQSSSHIQLIPNNQMNTDISPEDSCIVPKKKKPPNTQRTGLANVRAKQKRKNTITEISQQNLSFLMPNKLKEQENQFIDNGPISKRTKQKKVNMAGAEKGIIIGSVQDTFSNQNGEQKQIPPPISNIKDYFKKQGSINSQSRNEFADVNVEQDLISQPKKPKKKKQQLNKYASNNSFADIDDGEIQFIETKQQTKRKKRNKIPMTPSQEKIDIYDFDDQLSSKDDELDKLQQQFQHQSPTSEDLDDYEKGFFKSTISLTDSSKTSISGTPSENQLDVISHQIRSKRNKMKLQGENINDPFQSQVFDESLPIQGTSKQLRKKSSALFQMQQQSHDYLHQIENQIENQSSNDPFISSEQIPDLLSWKSSKTSLFSGMEDQSIQEKPPQLKNRKSQVIRPKPIDPRFFQLGGDDDDITRTLDYSPYMESPIQKSSSRQSNSDIFYIQKGSKGTIGSPQSQQTLLSQQLQDQQQNKQKIQSDKTEQKIIQNQTQLEITSNQIKKIQSPMPIVREPEVQRMPKLDSAWQIDLAIRYLQVPELRRRPGYVQHAENIFKMNESRLHQDPSYLVLHALFARYFLGNLLLANAEFRQARGMFPFFTDKWLIYSQVREIENELQGKQGNSGIIMNTYANADKQALEKAAQMYERAVGHIYMMWIEVSKVQTEVNKVMLNGVLGVESAHECELALLEIAREGQGIGGKQGVGVVRIWGALIRDIFDDEELSNILFEEGEQLEQEELRREEIIMKAQAEEKKQEKKRERARRRAEEEMALLGGDEEEEAWAIWHQEMRARRREKLLAAKREEKEQILQRKRDLIAQERKKLEEIADHQKGKKDESTYQFEANMLGELVMDEELERYIAGHEAKVEEEKKDQIQVQVNPQGNKDKDEGEEEESLLSSDYEEEGVDVDELILGDEGVDIKLLDDEDINSEEDDIESEEEGEEDEGDEWEEEDDDELDWEEALYEDDDEEEEDDDEEEEEEDDDEDEDEDEDEFENIQEEDEQDWDKQAAPKQQHHSQLNSHTEFQGETTGEFLLFDYDKFQVIFITDPQPFDPFDYYRSNSVDGLFSR</sequence>
<feature type="compositionally biased region" description="Acidic residues" evidence="2">
    <location>
        <begin position="1392"/>
        <end position="1472"/>
    </location>
</feature>
<name>A0A5J4VZB3_9EUKA</name>
<dbReference type="Proteomes" id="UP000324800">
    <property type="component" value="Unassembled WGS sequence"/>
</dbReference>